<dbReference type="Gene3D" id="3.30.930.10">
    <property type="entry name" value="Bira Bifunctional Protein, Domain 2"/>
    <property type="match status" value="1"/>
</dbReference>
<evidence type="ECO:0000313" key="11">
    <source>
        <dbReference type="EMBL" id="CAI5760789.1"/>
    </source>
</evidence>
<sequence>MIRVVKRFSSKNTSTLLRAQLDINYIIQNKNLFESSIKRRGLSSNLLANLNFIITNRPIQADINVKINNIKKERDDLSVKLKQGININKDRLKEIKLELKPLEKELNDLENNLYIKAESLPNLIDDSVPEEPLNEQVVKFLNCNSESDALTSLPPTQYDHKSIMEAFNIVDFNVASRISGSSWYFLIGDGALLEQALIQYTLKKARRLGYKFITPPSIVKSEIINACGFKPNDNNNEKQIYQIEDENKSLTGTAEIPLGAFHSSTIFESGTKFPIKYVGISRSYRAEAGSSGKDTKGLYRVHEFTKVELFHFTTLSKSKQELQNLLNLQIDMINDLNIKAKVLNMPSSDLGSPAMKKYDIEAWMPGKQAWGELTSCSNCGDYQSRRLGIRYNLDEGEIVGKKAIGHVATLNGTAMAIPRVIIAIIEQNYDPVTNRIKIPKVLQPYMDDKEYIVPN</sequence>
<keyword evidence="3" id="KW-0547">Nucleotide-binding</keyword>
<dbReference type="Pfam" id="PF00587">
    <property type="entry name" value="tRNA-synt_2b"/>
    <property type="match status" value="1"/>
</dbReference>
<evidence type="ECO:0000256" key="6">
    <source>
        <dbReference type="ARBA" id="ARBA00031113"/>
    </source>
</evidence>
<dbReference type="PROSITE" id="PS50862">
    <property type="entry name" value="AA_TRNA_LIGASE_II"/>
    <property type="match status" value="1"/>
</dbReference>
<feature type="domain" description="Aminoacyl-transfer RNA synthetases class-II family profile" evidence="10">
    <location>
        <begin position="193"/>
        <end position="454"/>
    </location>
</feature>
<dbReference type="EC" id="6.1.1.11" evidence="1"/>
<dbReference type="InterPro" id="IPR006195">
    <property type="entry name" value="aa-tRNA-synth_II"/>
</dbReference>
<comment type="caution">
    <text evidence="11">The sequence shown here is derived from an EMBL/GenBank/DDBJ whole genome shotgun (WGS) entry which is preliminary data.</text>
</comment>
<keyword evidence="5" id="KW-0030">Aminoacyl-tRNA synthetase</keyword>
<accession>A0A9W4U2G1</accession>
<feature type="binding site" evidence="8">
    <location>
        <position position="253"/>
    </location>
    <ligand>
        <name>L-serine</name>
        <dbReference type="ChEBI" id="CHEBI:33384"/>
    </ligand>
</feature>
<dbReference type="InterPro" id="IPR045864">
    <property type="entry name" value="aa-tRNA-synth_II/BPL/LPL"/>
</dbReference>
<dbReference type="AlphaFoldDB" id="A0A9W4U2G1"/>
<dbReference type="GO" id="GO:0006434">
    <property type="term" value="P:seryl-tRNA aminoacylation"/>
    <property type="evidence" value="ECO:0007669"/>
    <property type="project" value="InterPro"/>
</dbReference>
<feature type="binding site" evidence="8">
    <location>
        <position position="308"/>
    </location>
    <ligand>
        <name>L-serine</name>
        <dbReference type="ChEBI" id="CHEBI:33384"/>
    </ligand>
</feature>
<evidence type="ECO:0000256" key="2">
    <source>
        <dbReference type="ARBA" id="ARBA00022598"/>
    </source>
</evidence>
<feature type="binding site" evidence="8">
    <location>
        <position position="285"/>
    </location>
    <ligand>
        <name>L-serine</name>
        <dbReference type="ChEBI" id="CHEBI:33384"/>
    </ligand>
</feature>
<gene>
    <name evidence="11" type="ORF">CANVERA_P5297</name>
</gene>
<feature type="binding site" evidence="8">
    <location>
        <position position="411"/>
    </location>
    <ligand>
        <name>L-serine</name>
        <dbReference type="ChEBI" id="CHEBI:33384"/>
    </ligand>
</feature>
<dbReference type="GO" id="GO:0004828">
    <property type="term" value="F:serine-tRNA ligase activity"/>
    <property type="evidence" value="ECO:0007669"/>
    <property type="project" value="UniProtKB-EC"/>
</dbReference>
<name>A0A9W4U2G1_9ASCO</name>
<evidence type="ECO:0000256" key="5">
    <source>
        <dbReference type="ARBA" id="ARBA00023146"/>
    </source>
</evidence>
<dbReference type="NCBIfam" id="TIGR00414">
    <property type="entry name" value="serS"/>
    <property type="match status" value="1"/>
</dbReference>
<evidence type="ECO:0000256" key="9">
    <source>
        <dbReference type="PIRSR" id="PIRSR001529-2"/>
    </source>
</evidence>
<evidence type="ECO:0000256" key="4">
    <source>
        <dbReference type="ARBA" id="ARBA00022840"/>
    </source>
</evidence>
<evidence type="ECO:0000313" key="12">
    <source>
        <dbReference type="Proteomes" id="UP001152885"/>
    </source>
</evidence>
<protein>
    <recommendedName>
        <fullName evidence="1">serine--tRNA ligase</fullName>
        <ecNumber evidence="1">6.1.1.11</ecNumber>
    </recommendedName>
    <alternativeName>
        <fullName evidence="6">Seryl-tRNA synthetase</fullName>
    </alternativeName>
    <alternativeName>
        <fullName evidence="7">Seryl-tRNA(Ser) synthetase</fullName>
    </alternativeName>
</protein>
<evidence type="ECO:0000259" key="10">
    <source>
        <dbReference type="PROSITE" id="PS50862"/>
    </source>
</evidence>
<dbReference type="InterPro" id="IPR010978">
    <property type="entry name" value="tRNA-bd_arm"/>
</dbReference>
<feature type="binding site" evidence="9">
    <location>
        <begin position="372"/>
        <end position="375"/>
    </location>
    <ligand>
        <name>ATP</name>
        <dbReference type="ChEBI" id="CHEBI:30616"/>
    </ligand>
</feature>
<feature type="binding site" evidence="9">
    <location>
        <begin position="285"/>
        <end position="287"/>
    </location>
    <ligand>
        <name>ATP</name>
        <dbReference type="ChEBI" id="CHEBI:30616"/>
    </ligand>
</feature>
<evidence type="ECO:0000256" key="1">
    <source>
        <dbReference type="ARBA" id="ARBA00012840"/>
    </source>
</evidence>
<dbReference type="InterPro" id="IPR002317">
    <property type="entry name" value="Ser-tRNA-ligase_type_1"/>
</dbReference>
<dbReference type="Proteomes" id="UP001152885">
    <property type="component" value="Unassembled WGS sequence"/>
</dbReference>
<evidence type="ECO:0000256" key="7">
    <source>
        <dbReference type="ARBA" id="ARBA00034892"/>
    </source>
</evidence>
<feature type="binding site" evidence="9">
    <location>
        <begin position="301"/>
        <end position="304"/>
    </location>
    <ligand>
        <name>ATP</name>
        <dbReference type="ChEBI" id="CHEBI:30616"/>
    </ligand>
</feature>
<dbReference type="OrthoDB" id="10264585at2759"/>
<dbReference type="GO" id="GO:0005524">
    <property type="term" value="F:ATP binding"/>
    <property type="evidence" value="ECO:0007669"/>
    <property type="project" value="UniProtKB-KW"/>
</dbReference>
<organism evidence="11 12">
    <name type="scientific">Candida verbasci</name>
    <dbReference type="NCBI Taxonomy" id="1227364"/>
    <lineage>
        <taxon>Eukaryota</taxon>
        <taxon>Fungi</taxon>
        <taxon>Dikarya</taxon>
        <taxon>Ascomycota</taxon>
        <taxon>Saccharomycotina</taxon>
        <taxon>Pichiomycetes</taxon>
        <taxon>Debaryomycetaceae</taxon>
        <taxon>Candida/Lodderomyces clade</taxon>
        <taxon>Candida</taxon>
    </lineage>
</organism>
<dbReference type="EMBL" id="CANTUO010000007">
    <property type="protein sequence ID" value="CAI5760789.1"/>
    <property type="molecule type" value="Genomic_DNA"/>
</dbReference>
<dbReference type="InterPro" id="IPR002314">
    <property type="entry name" value="aa-tRNA-synt_IIb"/>
</dbReference>
<dbReference type="PANTHER" id="PTHR11778">
    <property type="entry name" value="SERYL-TRNA SYNTHETASE"/>
    <property type="match status" value="1"/>
</dbReference>
<dbReference type="SUPFAM" id="SSF55681">
    <property type="entry name" value="Class II aaRS and biotin synthetases"/>
    <property type="match status" value="1"/>
</dbReference>
<reference evidence="11" key="1">
    <citation type="submission" date="2022-12" db="EMBL/GenBank/DDBJ databases">
        <authorList>
            <person name="Brejova B."/>
        </authorList>
    </citation>
    <scope>NUCLEOTIDE SEQUENCE</scope>
</reference>
<dbReference type="PIRSF" id="PIRSF001529">
    <property type="entry name" value="Ser-tRNA-synth_IIa"/>
    <property type="match status" value="1"/>
</dbReference>
<keyword evidence="4 9" id="KW-0067">ATP-binding</keyword>
<feature type="site" description="Important for serine binding" evidence="8">
    <location>
        <position position="413"/>
    </location>
</feature>
<proteinExistence type="predicted"/>
<evidence type="ECO:0000256" key="8">
    <source>
        <dbReference type="PIRSR" id="PIRSR001529-1"/>
    </source>
</evidence>
<dbReference type="SUPFAM" id="SSF46589">
    <property type="entry name" value="tRNA-binding arm"/>
    <property type="match status" value="1"/>
</dbReference>
<evidence type="ECO:0000256" key="3">
    <source>
        <dbReference type="ARBA" id="ARBA00022741"/>
    </source>
</evidence>
<dbReference type="PRINTS" id="PR00981">
    <property type="entry name" value="TRNASYNTHSER"/>
</dbReference>
<keyword evidence="12" id="KW-1185">Reference proteome</keyword>
<keyword evidence="2" id="KW-0436">Ligase</keyword>